<dbReference type="PANTHER" id="PTHR47515">
    <property type="entry name" value="LOW CALCIUM RESPONSE LOCUS PROTEIN T"/>
    <property type="match status" value="1"/>
</dbReference>
<dbReference type="PANTHER" id="PTHR47515:SF2">
    <property type="entry name" value="INTEGRASE CORE DOMAIN PROTEIN"/>
    <property type="match status" value="1"/>
</dbReference>
<accession>A0A1Y5Q3R4</accession>
<dbReference type="AlphaFoldDB" id="A0A1Y5Q3R4"/>
<reference evidence="2" key="1">
    <citation type="submission" date="2016-03" db="EMBL/GenBank/DDBJ databases">
        <authorList>
            <person name="Ploux O."/>
        </authorList>
    </citation>
    <scope>NUCLEOTIDE SEQUENCE</scope>
    <source>
        <strain evidence="2">UC10</strain>
    </source>
</reference>
<dbReference type="Gene3D" id="3.30.420.10">
    <property type="entry name" value="Ribonuclease H-like superfamily/Ribonuclease H"/>
    <property type="match status" value="1"/>
</dbReference>
<proteinExistence type="predicted"/>
<evidence type="ECO:0000313" key="2">
    <source>
        <dbReference type="EMBL" id="SBV36863.1"/>
    </source>
</evidence>
<organism evidence="2">
    <name type="scientific">uncultured Stenotrophomonas sp</name>
    <dbReference type="NCBI Taxonomy" id="165438"/>
    <lineage>
        <taxon>Bacteria</taxon>
        <taxon>Pseudomonadati</taxon>
        <taxon>Pseudomonadota</taxon>
        <taxon>Gammaproteobacteria</taxon>
        <taxon>Lysobacterales</taxon>
        <taxon>Lysobacteraceae</taxon>
        <taxon>Stenotrophomonas</taxon>
        <taxon>environmental samples</taxon>
    </lineage>
</organism>
<protein>
    <submittedName>
        <fullName evidence="2">Transposase</fullName>
    </submittedName>
</protein>
<dbReference type="InterPro" id="IPR012337">
    <property type="entry name" value="RNaseH-like_sf"/>
</dbReference>
<gene>
    <name evidence="2" type="ORF">STPYR_11793</name>
</gene>
<dbReference type="InterPro" id="IPR001584">
    <property type="entry name" value="Integrase_cat-core"/>
</dbReference>
<dbReference type="SUPFAM" id="SSF53098">
    <property type="entry name" value="Ribonuclease H-like"/>
    <property type="match status" value="1"/>
</dbReference>
<feature type="domain" description="Integrase catalytic" evidence="1">
    <location>
        <begin position="1"/>
        <end position="72"/>
    </location>
</feature>
<dbReference type="PROSITE" id="PS50994">
    <property type="entry name" value="INTEGRASE"/>
    <property type="match status" value="1"/>
</dbReference>
<dbReference type="InterPro" id="IPR036397">
    <property type="entry name" value="RNaseH_sf"/>
</dbReference>
<evidence type="ECO:0000259" key="1">
    <source>
        <dbReference type="PROSITE" id="PS50994"/>
    </source>
</evidence>
<dbReference type="Pfam" id="PF13683">
    <property type="entry name" value="rve_3"/>
    <property type="match status" value="1"/>
</dbReference>
<dbReference type="GO" id="GO:0015074">
    <property type="term" value="P:DNA integration"/>
    <property type="evidence" value="ECO:0007669"/>
    <property type="project" value="InterPro"/>
</dbReference>
<dbReference type="EMBL" id="FLTS01000001">
    <property type="protein sequence ID" value="SBV36863.1"/>
    <property type="molecule type" value="Genomic_DNA"/>
</dbReference>
<sequence>MEEGISPVPAIPRRSAAVRRGKPSLIRCDNGPEYISGALLAWPQPHDIRIEHFQPGKPQQNAHVERYNRTVRYAWLARTLFDTIEQVQVQTRPCTGAGYTATSDRIWRSAA</sequence>
<name>A0A1Y5Q3R4_9GAMM</name>
<dbReference type="GO" id="GO:0003676">
    <property type="term" value="F:nucleic acid binding"/>
    <property type="evidence" value="ECO:0007669"/>
    <property type="project" value="InterPro"/>
</dbReference>